<sequence length="150" mass="16537">MSVAMNDNSGIFFIYGYGGIGKTFLYRTLSAVIQSKEDIMPAVASSVIVSLLLPGGRTAHSRFCIPLNVNEHTYCNIKPSHLDELLAAIWDGAPIVHKYCFGALDISLKDVLRSYNTQSANLPFEEKVVVLGGDFRQILPVIPYGMRQDI</sequence>
<evidence type="ECO:0000313" key="2">
    <source>
        <dbReference type="Proteomes" id="UP000828941"/>
    </source>
</evidence>
<protein>
    <submittedName>
        <fullName evidence="1">Uncharacterized protein</fullName>
    </submittedName>
</protein>
<dbReference type="EMBL" id="CM039428">
    <property type="protein sequence ID" value="KAI4351251.1"/>
    <property type="molecule type" value="Genomic_DNA"/>
</dbReference>
<gene>
    <name evidence="1" type="ORF">L6164_005627</name>
</gene>
<organism evidence="1 2">
    <name type="scientific">Bauhinia variegata</name>
    <name type="common">Purple orchid tree</name>
    <name type="synonym">Phanera variegata</name>
    <dbReference type="NCBI Taxonomy" id="167791"/>
    <lineage>
        <taxon>Eukaryota</taxon>
        <taxon>Viridiplantae</taxon>
        <taxon>Streptophyta</taxon>
        <taxon>Embryophyta</taxon>
        <taxon>Tracheophyta</taxon>
        <taxon>Spermatophyta</taxon>
        <taxon>Magnoliopsida</taxon>
        <taxon>eudicotyledons</taxon>
        <taxon>Gunneridae</taxon>
        <taxon>Pentapetalae</taxon>
        <taxon>rosids</taxon>
        <taxon>fabids</taxon>
        <taxon>Fabales</taxon>
        <taxon>Fabaceae</taxon>
        <taxon>Cercidoideae</taxon>
        <taxon>Cercideae</taxon>
        <taxon>Bauhiniinae</taxon>
        <taxon>Bauhinia</taxon>
    </lineage>
</organism>
<proteinExistence type="predicted"/>
<dbReference type="Proteomes" id="UP000828941">
    <property type="component" value="Chromosome 3"/>
</dbReference>
<accession>A0ACB9PRX0</accession>
<name>A0ACB9PRX0_BAUVA</name>
<reference evidence="1 2" key="1">
    <citation type="journal article" date="2022" name="DNA Res.">
        <title>Chromosomal-level genome assembly of the orchid tree Bauhinia variegata (Leguminosae; Cercidoideae) supports the allotetraploid origin hypothesis of Bauhinia.</title>
        <authorList>
            <person name="Zhong Y."/>
            <person name="Chen Y."/>
            <person name="Zheng D."/>
            <person name="Pang J."/>
            <person name="Liu Y."/>
            <person name="Luo S."/>
            <person name="Meng S."/>
            <person name="Qian L."/>
            <person name="Wei D."/>
            <person name="Dai S."/>
            <person name="Zhou R."/>
        </authorList>
    </citation>
    <scope>NUCLEOTIDE SEQUENCE [LARGE SCALE GENOMIC DNA]</scope>
    <source>
        <strain evidence="1">BV-YZ2020</strain>
    </source>
</reference>
<evidence type="ECO:0000313" key="1">
    <source>
        <dbReference type="EMBL" id="KAI4351251.1"/>
    </source>
</evidence>
<keyword evidence="2" id="KW-1185">Reference proteome</keyword>
<comment type="caution">
    <text evidence="1">The sequence shown here is derived from an EMBL/GenBank/DDBJ whole genome shotgun (WGS) entry which is preliminary data.</text>
</comment>